<dbReference type="STRING" id="35608.A0A2U1PR84"/>
<gene>
    <name evidence="2" type="ORF">CTI12_AA122610</name>
</gene>
<feature type="compositionally biased region" description="Low complexity" evidence="1">
    <location>
        <begin position="19"/>
        <end position="32"/>
    </location>
</feature>
<evidence type="ECO:0000313" key="2">
    <source>
        <dbReference type="EMBL" id="PWA88276.1"/>
    </source>
</evidence>
<protein>
    <submittedName>
        <fullName evidence="2">AAA+ ATPase domain-containing protein</fullName>
    </submittedName>
</protein>
<dbReference type="Proteomes" id="UP000245207">
    <property type="component" value="Unassembled WGS sequence"/>
</dbReference>
<keyword evidence="3" id="KW-1185">Reference proteome</keyword>
<reference evidence="2 3" key="1">
    <citation type="journal article" date="2018" name="Mol. Plant">
        <title>The genome of Artemisia annua provides insight into the evolution of Asteraceae family and artemisinin biosynthesis.</title>
        <authorList>
            <person name="Shen Q."/>
            <person name="Zhang L."/>
            <person name="Liao Z."/>
            <person name="Wang S."/>
            <person name="Yan T."/>
            <person name="Shi P."/>
            <person name="Liu M."/>
            <person name="Fu X."/>
            <person name="Pan Q."/>
            <person name="Wang Y."/>
            <person name="Lv Z."/>
            <person name="Lu X."/>
            <person name="Zhang F."/>
            <person name="Jiang W."/>
            <person name="Ma Y."/>
            <person name="Chen M."/>
            <person name="Hao X."/>
            <person name="Li L."/>
            <person name="Tang Y."/>
            <person name="Lv G."/>
            <person name="Zhou Y."/>
            <person name="Sun X."/>
            <person name="Brodelius P.E."/>
            <person name="Rose J.K.C."/>
            <person name="Tang K."/>
        </authorList>
    </citation>
    <scope>NUCLEOTIDE SEQUENCE [LARGE SCALE GENOMIC DNA]</scope>
    <source>
        <strain evidence="3">cv. Huhao1</strain>
        <tissue evidence="2">Leaf</tissue>
    </source>
</reference>
<dbReference type="EMBL" id="PKPP01000829">
    <property type="protein sequence ID" value="PWA88276.1"/>
    <property type="molecule type" value="Genomic_DNA"/>
</dbReference>
<evidence type="ECO:0000256" key="1">
    <source>
        <dbReference type="SAM" id="MobiDB-lite"/>
    </source>
</evidence>
<feature type="region of interest" description="Disordered" evidence="1">
    <location>
        <begin position="1"/>
        <end position="60"/>
    </location>
</feature>
<sequence>MTSRGLFGWSPPCQQPLTSVSEVSEPPESSSPYMDITTEPIGPEVDDVEDEMEEIEVTGI</sequence>
<feature type="compositionally biased region" description="Acidic residues" evidence="1">
    <location>
        <begin position="44"/>
        <end position="60"/>
    </location>
</feature>
<accession>A0A2U1PR84</accession>
<comment type="caution">
    <text evidence="2">The sequence shown here is derived from an EMBL/GenBank/DDBJ whole genome shotgun (WGS) entry which is preliminary data.</text>
</comment>
<proteinExistence type="predicted"/>
<evidence type="ECO:0000313" key="3">
    <source>
        <dbReference type="Proteomes" id="UP000245207"/>
    </source>
</evidence>
<name>A0A2U1PR84_ARTAN</name>
<dbReference type="AlphaFoldDB" id="A0A2U1PR84"/>
<organism evidence="2 3">
    <name type="scientific">Artemisia annua</name>
    <name type="common">Sweet wormwood</name>
    <dbReference type="NCBI Taxonomy" id="35608"/>
    <lineage>
        <taxon>Eukaryota</taxon>
        <taxon>Viridiplantae</taxon>
        <taxon>Streptophyta</taxon>
        <taxon>Embryophyta</taxon>
        <taxon>Tracheophyta</taxon>
        <taxon>Spermatophyta</taxon>
        <taxon>Magnoliopsida</taxon>
        <taxon>eudicotyledons</taxon>
        <taxon>Gunneridae</taxon>
        <taxon>Pentapetalae</taxon>
        <taxon>asterids</taxon>
        <taxon>campanulids</taxon>
        <taxon>Asterales</taxon>
        <taxon>Asteraceae</taxon>
        <taxon>Asteroideae</taxon>
        <taxon>Anthemideae</taxon>
        <taxon>Artemisiinae</taxon>
        <taxon>Artemisia</taxon>
    </lineage>
</organism>